<keyword evidence="4" id="KW-1185">Reference proteome</keyword>
<dbReference type="EMBL" id="JBHLYQ010000120">
    <property type="protein sequence ID" value="MFC0082597.1"/>
    <property type="molecule type" value="Genomic_DNA"/>
</dbReference>
<name>A0ABV6C4H7_9ACTN</name>
<comment type="caution">
    <text evidence="3">The sequence shown here is derived from an EMBL/GenBank/DDBJ whole genome shotgun (WGS) entry which is preliminary data.</text>
</comment>
<dbReference type="RefSeq" id="WP_377790203.1">
    <property type="nucleotide sequence ID" value="NZ_JBHLYQ010000120.1"/>
</dbReference>
<dbReference type="SUPFAM" id="SSF56059">
    <property type="entry name" value="Glutathione synthetase ATP-binding domain-like"/>
    <property type="match status" value="1"/>
</dbReference>
<dbReference type="Gene3D" id="3.40.630.30">
    <property type="match status" value="1"/>
</dbReference>
<keyword evidence="3" id="KW-0808">Transferase</keyword>
<feature type="region of interest" description="Disordered" evidence="1">
    <location>
        <begin position="677"/>
        <end position="697"/>
    </location>
</feature>
<reference evidence="3 4" key="1">
    <citation type="submission" date="2024-09" db="EMBL/GenBank/DDBJ databases">
        <authorList>
            <person name="Sun Q."/>
            <person name="Mori K."/>
        </authorList>
    </citation>
    <scope>NUCLEOTIDE SEQUENCE [LARGE SCALE GENOMIC DNA]</scope>
    <source>
        <strain evidence="3 4">JCM 15389</strain>
    </source>
</reference>
<dbReference type="InterPro" id="IPR043938">
    <property type="entry name" value="Ligase_CoA_dom"/>
</dbReference>
<feature type="compositionally biased region" description="Basic and acidic residues" evidence="1">
    <location>
        <begin position="677"/>
        <end position="688"/>
    </location>
</feature>
<dbReference type="Gene3D" id="3.30.470.20">
    <property type="entry name" value="ATP-grasp fold, B domain"/>
    <property type="match status" value="1"/>
</dbReference>
<evidence type="ECO:0000313" key="4">
    <source>
        <dbReference type="Proteomes" id="UP001589788"/>
    </source>
</evidence>
<feature type="domain" description="N-acetyltransferase" evidence="2">
    <location>
        <begin position="28"/>
        <end position="181"/>
    </location>
</feature>
<sequence length="868" mass="90691">MALTSPSPPPRPSARAAVDVLLADGTAARLRPVGPGDAEAVRRLFSGLSRDSLVMRFFGPHRVTDAEIERICGLDGVDGAALAIEVGEELVALAEYDRRPGAGEAEVAFVVADAHQGRGAGTLLLEHLAAWARQAGVQRFVVETLSVNAKMLGVLRAAGFARQYERDASVTRVVLDIAPTEEALAAAAERDRQATVRSMLRLLRPRSVAVIGASRQPGTIGHEILRNLVASGFTGPVFPVNPEAQAIAALPTWPSIEAVPAPVDLAVVSVPAPAVLEVTEACGRAGVGALVVVSAGFAETGPAGAELERQVTRAAHRHGMRLIGPNCFGVVNADPLVKLNATFAPDPPRVGPIGFASQSGGLGIAILAEAAQRGLGISTFVSMGNKADVSSNDLLSWWLDDPETKVALLYLESFGNPPKFRRLAGRFSRAKPIVAVKSGRSRAGTRAARSHTAAHASPERAVDALLEQTGVLRVSTVEELFDVGAVLAHQPLPAGPRVGILGNAGGPGVLAADAVAGWGLEVPELSPGLQDRLHAFLPPEAGVANPVDMVASATPDHYRQALELLLASGEVDAVIVIFTPPLTTTAEDVAAALVHAVDHTEATHVPVVAAFLGTERARHRLQAAVRPIPSFTYPESAARAVAHAVRYSRWRATPEDPPATFDDLDPNGARQLLAEAAERADGDRRSAPSDENADEDEGALWWVPPEVAWEVLGRYRLPGVLGRPLPDPTAAAAAKAGASGGLPLLAGVLRDAAFGALVVLAAAGPLEDLDDSATRVAPLSRSDARFLVQGRRTSSLLAGGPDRPPADTQGLEELLLRLGRLAEDLPEIATIDLNPVLATPEGPLVLGAKMAVFAQPAEPLGTRPRQLR</sequence>
<dbReference type="InterPro" id="IPR016102">
    <property type="entry name" value="Succinyl-CoA_synth-like"/>
</dbReference>
<dbReference type="InterPro" id="IPR036291">
    <property type="entry name" value="NAD(P)-bd_dom_sf"/>
</dbReference>
<dbReference type="CDD" id="cd04301">
    <property type="entry name" value="NAT_SF"/>
    <property type="match status" value="1"/>
</dbReference>
<protein>
    <submittedName>
        <fullName evidence="3">GNAT family N-acetyltransferase</fullName>
        <ecNumber evidence="3">2.3.1.-</ecNumber>
    </submittedName>
</protein>
<dbReference type="SUPFAM" id="SSF51735">
    <property type="entry name" value="NAD(P)-binding Rossmann-fold domains"/>
    <property type="match status" value="1"/>
</dbReference>
<organism evidence="3 4">
    <name type="scientific">Aciditerrimonas ferrireducens</name>
    <dbReference type="NCBI Taxonomy" id="667306"/>
    <lineage>
        <taxon>Bacteria</taxon>
        <taxon>Bacillati</taxon>
        <taxon>Actinomycetota</taxon>
        <taxon>Acidimicrobiia</taxon>
        <taxon>Acidimicrobiales</taxon>
        <taxon>Acidimicrobiaceae</taxon>
        <taxon>Aciditerrimonas</taxon>
    </lineage>
</organism>
<dbReference type="PANTHER" id="PTHR42793:SF1">
    <property type="entry name" value="PEPTIDYL-LYSINE N-ACETYLTRANSFERASE PATZ"/>
    <property type="match status" value="1"/>
</dbReference>
<gene>
    <name evidence="3" type="ORF">ACFFRE_10685</name>
</gene>
<dbReference type="GO" id="GO:0016746">
    <property type="term" value="F:acyltransferase activity"/>
    <property type="evidence" value="ECO:0007669"/>
    <property type="project" value="UniProtKB-KW"/>
</dbReference>
<dbReference type="Pfam" id="PF13549">
    <property type="entry name" value="ATP-grasp_5"/>
    <property type="match status" value="1"/>
</dbReference>
<dbReference type="Gene3D" id="3.40.50.261">
    <property type="entry name" value="Succinyl-CoA synthetase domains"/>
    <property type="match status" value="2"/>
</dbReference>
<dbReference type="InterPro" id="IPR016181">
    <property type="entry name" value="Acyl_CoA_acyltransferase"/>
</dbReference>
<dbReference type="SUPFAM" id="SSF52210">
    <property type="entry name" value="Succinyl-CoA synthetase domains"/>
    <property type="match status" value="2"/>
</dbReference>
<keyword evidence="3" id="KW-0012">Acyltransferase</keyword>
<proteinExistence type="predicted"/>
<dbReference type="EC" id="2.3.1.-" evidence="3"/>
<dbReference type="InterPro" id="IPR032875">
    <property type="entry name" value="Succ_CoA_lig_flav_dom"/>
</dbReference>
<accession>A0ABV6C4H7</accession>
<dbReference type="Pfam" id="PF13607">
    <property type="entry name" value="Succ_CoA_lig"/>
    <property type="match status" value="1"/>
</dbReference>
<dbReference type="Proteomes" id="UP001589788">
    <property type="component" value="Unassembled WGS sequence"/>
</dbReference>
<evidence type="ECO:0000259" key="2">
    <source>
        <dbReference type="PROSITE" id="PS51186"/>
    </source>
</evidence>
<evidence type="ECO:0000256" key="1">
    <source>
        <dbReference type="SAM" id="MobiDB-lite"/>
    </source>
</evidence>
<dbReference type="Pfam" id="PF00583">
    <property type="entry name" value="Acetyltransf_1"/>
    <property type="match status" value="1"/>
</dbReference>
<evidence type="ECO:0000313" key="3">
    <source>
        <dbReference type="EMBL" id="MFC0082597.1"/>
    </source>
</evidence>
<dbReference type="Gene3D" id="3.40.50.720">
    <property type="entry name" value="NAD(P)-binding Rossmann-like Domain"/>
    <property type="match status" value="1"/>
</dbReference>
<dbReference type="Pfam" id="PF19045">
    <property type="entry name" value="Ligase_CoA_2"/>
    <property type="match status" value="1"/>
</dbReference>
<dbReference type="SMART" id="SM00881">
    <property type="entry name" value="CoA_binding"/>
    <property type="match status" value="1"/>
</dbReference>
<dbReference type="PANTHER" id="PTHR42793">
    <property type="entry name" value="COA BINDING DOMAIN CONTAINING PROTEIN"/>
    <property type="match status" value="1"/>
</dbReference>
<dbReference type="PROSITE" id="PS51186">
    <property type="entry name" value="GNAT"/>
    <property type="match status" value="1"/>
</dbReference>
<dbReference type="InterPro" id="IPR003781">
    <property type="entry name" value="CoA-bd"/>
</dbReference>
<dbReference type="Pfam" id="PF13380">
    <property type="entry name" value="CoA_binding_2"/>
    <property type="match status" value="1"/>
</dbReference>
<dbReference type="InterPro" id="IPR000182">
    <property type="entry name" value="GNAT_dom"/>
</dbReference>
<dbReference type="SUPFAM" id="SSF55729">
    <property type="entry name" value="Acyl-CoA N-acyltransferases (Nat)"/>
    <property type="match status" value="1"/>
</dbReference>